<protein>
    <submittedName>
        <fullName evidence="3">CubicO group peptidase (Beta-lactamase class C family)</fullName>
    </submittedName>
</protein>
<dbReference type="InterPro" id="IPR012338">
    <property type="entry name" value="Beta-lactam/transpept-like"/>
</dbReference>
<name>A0A315ZDW5_SEDFL</name>
<proteinExistence type="predicted"/>
<dbReference type="Pfam" id="PF00144">
    <property type="entry name" value="Beta-lactamase"/>
    <property type="match status" value="1"/>
</dbReference>
<gene>
    <name evidence="3" type="ORF">BC781_10177</name>
</gene>
<dbReference type="PANTHER" id="PTHR46825:SF9">
    <property type="entry name" value="BETA-LACTAMASE-RELATED DOMAIN-CONTAINING PROTEIN"/>
    <property type="match status" value="1"/>
</dbReference>
<dbReference type="Proteomes" id="UP000245535">
    <property type="component" value="Unassembled WGS sequence"/>
</dbReference>
<sequence>MKVKLIFLLFILSFQLRAQELDEKIDSYIKSYVNTSDFSGVVRIVKADTVIFDKAYGKANQSFHISNTLNTRFKIGSISKQFTAAAILKLEEQGLLDIEDDLSMYFPSYPNASGIKIKHLLTHTSGLIDLFSIPSFQKIQTNKTSLSKLTGLLLSEKPRFKAGTKYEYSNGGYAVLAQLIEQLSHQSYAIFLNENIFKPLGMRRTGHSSSQDIVPNLAIGYDPKGYDGLKQADFVEHDLLKGSGSLYSTVGDLSIWVSTLKNRIYFSKAFYEEFFKDYGYNYGTGISLYTSYKQRVFGHDGRINGYMSDYLHYNDDDITIIILGNLQTGVADFFRNDLAAIVFNEDYKSRAKTIPLAKQYPTNLKQYRGAYSFGPNFTVFIEKINGVLKARANEGAYCELVPLENTKFFSRTLYATVEFVSVEGEGMKMMWTNNDGDTFEGVRQIKKAQ</sequence>
<dbReference type="PANTHER" id="PTHR46825">
    <property type="entry name" value="D-ALANYL-D-ALANINE-CARBOXYPEPTIDASE/ENDOPEPTIDASE AMPH"/>
    <property type="match status" value="1"/>
</dbReference>
<keyword evidence="1" id="KW-0732">Signal</keyword>
<dbReference type="SUPFAM" id="SSF56601">
    <property type="entry name" value="beta-lactamase/transpeptidase-like"/>
    <property type="match status" value="1"/>
</dbReference>
<dbReference type="RefSeq" id="WP_109615269.1">
    <property type="nucleotide sequence ID" value="NZ_QGDO01000001.1"/>
</dbReference>
<comment type="caution">
    <text evidence="3">The sequence shown here is derived from an EMBL/GenBank/DDBJ whole genome shotgun (WGS) entry which is preliminary data.</text>
</comment>
<evidence type="ECO:0000259" key="2">
    <source>
        <dbReference type="Pfam" id="PF00144"/>
    </source>
</evidence>
<reference evidence="3 4" key="1">
    <citation type="submission" date="2018-03" db="EMBL/GenBank/DDBJ databases">
        <title>Genomic Encyclopedia of Archaeal and Bacterial Type Strains, Phase II (KMG-II): from individual species to whole genera.</title>
        <authorList>
            <person name="Goeker M."/>
        </authorList>
    </citation>
    <scope>NUCLEOTIDE SEQUENCE [LARGE SCALE GENOMIC DNA]</scope>
    <source>
        <strain evidence="3 4">DSM 28229</strain>
    </source>
</reference>
<feature type="chain" id="PRO_5016301146" evidence="1">
    <location>
        <begin position="19"/>
        <end position="449"/>
    </location>
</feature>
<dbReference type="Gene3D" id="3.40.710.10">
    <property type="entry name" value="DD-peptidase/beta-lactamase superfamily"/>
    <property type="match status" value="1"/>
</dbReference>
<keyword evidence="4" id="KW-1185">Reference proteome</keyword>
<dbReference type="EMBL" id="QGDO01000001">
    <property type="protein sequence ID" value="PWJ43731.1"/>
    <property type="molecule type" value="Genomic_DNA"/>
</dbReference>
<evidence type="ECO:0000313" key="4">
    <source>
        <dbReference type="Proteomes" id="UP000245535"/>
    </source>
</evidence>
<organism evidence="3 4">
    <name type="scientific">Sediminitomix flava</name>
    <dbReference type="NCBI Taxonomy" id="379075"/>
    <lineage>
        <taxon>Bacteria</taxon>
        <taxon>Pseudomonadati</taxon>
        <taxon>Bacteroidota</taxon>
        <taxon>Cytophagia</taxon>
        <taxon>Cytophagales</taxon>
        <taxon>Flammeovirgaceae</taxon>
        <taxon>Sediminitomix</taxon>
    </lineage>
</organism>
<dbReference type="InterPro" id="IPR050491">
    <property type="entry name" value="AmpC-like"/>
</dbReference>
<feature type="signal peptide" evidence="1">
    <location>
        <begin position="1"/>
        <end position="18"/>
    </location>
</feature>
<feature type="domain" description="Beta-lactamase-related" evidence="2">
    <location>
        <begin position="26"/>
        <end position="338"/>
    </location>
</feature>
<evidence type="ECO:0000256" key="1">
    <source>
        <dbReference type="SAM" id="SignalP"/>
    </source>
</evidence>
<accession>A0A315ZDW5</accession>
<dbReference type="AlphaFoldDB" id="A0A315ZDW5"/>
<evidence type="ECO:0000313" key="3">
    <source>
        <dbReference type="EMBL" id="PWJ43731.1"/>
    </source>
</evidence>
<dbReference type="OrthoDB" id="9793489at2"/>
<dbReference type="InterPro" id="IPR001466">
    <property type="entry name" value="Beta-lactam-related"/>
</dbReference>